<dbReference type="PANTHER" id="PTHR21497:SF24">
    <property type="entry name" value="E3 UBIQUITIN-PROTEIN LIGASE UBR1"/>
    <property type="match status" value="1"/>
</dbReference>
<dbReference type="PROSITE" id="PS51157">
    <property type="entry name" value="ZF_UBR"/>
    <property type="match status" value="1"/>
</dbReference>
<evidence type="ECO:0000256" key="5">
    <source>
        <dbReference type="ARBA" id="ARBA00022771"/>
    </source>
</evidence>
<dbReference type="GO" id="GO:0016567">
    <property type="term" value="P:protein ubiquitination"/>
    <property type="evidence" value="ECO:0007669"/>
    <property type="project" value="UniProtKB-UniRule"/>
</dbReference>
<dbReference type="PANTHER" id="PTHR21497">
    <property type="entry name" value="UBIQUITIN LIGASE E3 ALPHA-RELATED"/>
    <property type="match status" value="1"/>
</dbReference>
<dbReference type="EMBL" id="HBIJ01005740">
    <property type="protein sequence ID" value="CAE0363295.1"/>
    <property type="molecule type" value="Transcribed_RNA"/>
</dbReference>
<comment type="catalytic activity">
    <reaction evidence="1 10">
        <text>S-ubiquitinyl-[E2 ubiquitin-conjugating enzyme]-L-cysteine + [acceptor protein]-L-lysine = [E2 ubiquitin-conjugating enzyme]-L-cysteine + N(6)-ubiquitinyl-[acceptor protein]-L-lysine.</text>
        <dbReference type="EC" id="2.3.2.27"/>
    </reaction>
</comment>
<dbReference type="Gene3D" id="2.10.110.30">
    <property type="match status" value="1"/>
</dbReference>
<keyword evidence="6 10" id="KW-0833">Ubl conjugation pathway</keyword>
<evidence type="ECO:0000256" key="10">
    <source>
        <dbReference type="RuleBase" id="RU366018"/>
    </source>
</evidence>
<comment type="similarity">
    <text evidence="8 10">Belongs to the E3 ubiquitin-protein ligase UBR1-like family.</text>
</comment>
<evidence type="ECO:0000256" key="9">
    <source>
        <dbReference type="PROSITE-ProRule" id="PRU00508"/>
    </source>
</evidence>
<dbReference type="CDD" id="cd16482">
    <property type="entry name" value="RING-H2_UBR1-like"/>
    <property type="match status" value="1"/>
</dbReference>
<evidence type="ECO:0000256" key="4">
    <source>
        <dbReference type="ARBA" id="ARBA00022723"/>
    </source>
</evidence>
<evidence type="ECO:0000259" key="12">
    <source>
        <dbReference type="PROSITE" id="PS51157"/>
    </source>
</evidence>
<feature type="region of interest" description="Disordered" evidence="11">
    <location>
        <begin position="1140"/>
        <end position="1161"/>
    </location>
</feature>
<dbReference type="EC" id="2.3.2.27" evidence="10"/>
<evidence type="ECO:0000256" key="1">
    <source>
        <dbReference type="ARBA" id="ARBA00000900"/>
    </source>
</evidence>
<evidence type="ECO:0000256" key="11">
    <source>
        <dbReference type="SAM" id="MobiDB-lite"/>
    </source>
</evidence>
<dbReference type="InterPro" id="IPR039164">
    <property type="entry name" value="UBR1-like"/>
</dbReference>
<dbReference type="GO" id="GO:0008270">
    <property type="term" value="F:zinc ion binding"/>
    <property type="evidence" value="ECO:0007669"/>
    <property type="project" value="UniProtKB-UniRule"/>
</dbReference>
<name>A0A7S3JTU1_9STRA</name>
<accession>A0A7S3JTU1</accession>
<dbReference type="SMART" id="SM00396">
    <property type="entry name" value="ZnF_UBR1"/>
    <property type="match status" value="1"/>
</dbReference>
<keyword evidence="4 10" id="KW-0479">Metal-binding</keyword>
<sequence length="1883" mass="210027">MIRVGDEVVLQFDEEESSVIEAVNGEPKKLVKLCKKDLTAIGEAARYVFRARKECDDKTVFMFAIHLLFAASNEDSPINALAKLKENAKRSSCGHVFRAGEIAWNCRECQQDTTSVLCDACFKHSTHYRENHDVYFHRASAGGVCDCGDEEAWTAHARCSMHSSFEDVTKERNLPKSLVAAPIVLRAAFEIASEVSYLSALDHDIQNSSSTQIRLYNDEIHTRDDVRDALLAAGLETHNVRRLISTVESRGEAIVISTTTNDGLSSPAESARRKLAILREKGLIASAVGKYTLRAEQRSRRASEWLSSILTVSDELRRCAAHAVIKSPVCVNSSLPTQLNFYGVSLRLDNDQRILQVGIDQVPNDEQQVESNQIWLQTLANPLAIMIACDPLCSRAVRHAKHELLLRLVVDLVAREAVRDALLACYRYLNRLFANGVGFLEDTIFALSVQVFTTPSLVRSSVDALPECILESLLETLKLAAAEADHERLRRVDIEASDLDSWLDGNIVRNRRYGHAVRDLEYILHTEDVAAAFLAAQGTNIGGVVAPSSKALESWLEVLARLECMDPQLRRADNMAHVEYMSNRWLFAFNFSLNVASASEIAIRRCLDPPDTTYKRAAIIHHGLPAVCAALLKFHTSRMLHDPNTKEESEEDVLRKTRNSQHWRLRSDGLGLNFDVTLLPVSLHLPLTRFLVLLALRISDEDDEDSLEILFPSAKAWSSPLTSLINSARLLLSINEQSNESNEDIVRRALGIALMEPALRALAYCAHVSAGMWSRNGPIAMSSCFYYSSPPSCHSLRDIDLAAVQIAATVLPPDAIIQGILRAFCVSLENDDTRFDQNVRGTLLASAIECVCILVTEMPGPQKAAEASVRRELIHALAVGPRRHSELVTIVSALSNSRGLRWPIAPLLEVIAFRQNELWELKQEVGIREYDPCFPRLQRPAHQKALDRLASWRKEQKLPVVPPPPAARTIFAATRSRLLCCATTHRLLLAGLTTSLPVLEVRSRAIHLATLLAYENQCSDQVLASLRAAKDHDLGKLYNQGLDWLLSTFGEDIESKKIKTSVEISALPSKQKKCDTARRKVIEQMTKRQEKFAATLEAEEIKSSPILAPSITKQKKCDTVRRRVMEQMAKRQANFAATLKTEDEKSSLEGPSLPVVAPSSTEDDDMNISCIVCSSSNANETLCFIGFAQRSVHLSRSIERGMRQARRRARLYRTSVDEKNMISRLYTSAKAAAKEKKDDELVGVVHGGDTILVRSVVAGSALLEKGWLPGRFLGQRPIEDDFRAWGTTHINLSSCGHAIHPSCFDSYFGALLGRELSVEMLEGRVANLARQQFLCPLCRGLSNCLIPDVKKVDFDLATDDETSHDFILKEPWTGLGSYSFSEEEVDAVKIELDNEAWSTAETEAWSTLKEDDEPPRTSEPSWDKQSYWGRRFSTSLCDVSDDQSDSAASRLAELRITWDVAAYGATCVGLQHKPDANLDSQQLYPSAATSRKQSEHGTRLICRALRYFPCALLEKEDDNILKLADIRARLSALLAGRIFETESTNVYHMRGIVRGFDIDASTWRCDGEQRALSALLTPLLDWDLSVFLCALVALWPRTLLARALNILAVAKLAQLLEGEDVASLNTEQREVLHNEYLRFSRIAAFVLEAHAPNLTLPKIDSAIAALPIFSPAWYRHRHLSEYALPIYRPLHDTEVQMKVPVLVIPGVAQASDDDHIITPQDNIRCEFSRLVRLPSSINVRFVRLPESFTELYTSLVTKHHDNDDEGPAICLLCGTVVDATRRTRIGEGPCTRHAKTHTDSVGIFFLVLKCATLITFESKAAYARSLYLDNFGEEDHNLRRGAPLQLSHDRLNALEDLHNSHGIAQEVACRRNSSINVIRDGFY</sequence>
<dbReference type="CDD" id="cd19673">
    <property type="entry name" value="UBR-box_UBR3"/>
    <property type="match status" value="1"/>
</dbReference>
<feature type="zinc finger region" description="UBR-type" evidence="9">
    <location>
        <begin position="91"/>
        <end position="164"/>
    </location>
</feature>
<dbReference type="Pfam" id="PF02207">
    <property type="entry name" value="zf-UBR"/>
    <property type="match status" value="1"/>
</dbReference>
<dbReference type="GO" id="GO:0005737">
    <property type="term" value="C:cytoplasm"/>
    <property type="evidence" value="ECO:0007669"/>
    <property type="project" value="TreeGrafter"/>
</dbReference>
<evidence type="ECO:0000256" key="8">
    <source>
        <dbReference type="ARBA" id="ARBA00046341"/>
    </source>
</evidence>
<evidence type="ECO:0000256" key="2">
    <source>
        <dbReference type="ARBA" id="ARBA00004906"/>
    </source>
</evidence>
<reference evidence="13" key="1">
    <citation type="submission" date="2021-01" db="EMBL/GenBank/DDBJ databases">
        <authorList>
            <person name="Corre E."/>
            <person name="Pelletier E."/>
            <person name="Niang G."/>
            <person name="Scheremetjew M."/>
            <person name="Finn R."/>
            <person name="Kale V."/>
            <person name="Holt S."/>
            <person name="Cochrane G."/>
            <person name="Meng A."/>
            <person name="Brown T."/>
            <person name="Cohen L."/>
        </authorList>
    </citation>
    <scope>NUCLEOTIDE SEQUENCE</scope>
    <source>
        <strain evidence="13">CCMP1510</strain>
    </source>
</reference>
<comment type="pathway">
    <text evidence="2 10">Protein modification; protein ubiquitination.</text>
</comment>
<keyword evidence="5 10" id="KW-0863">Zinc-finger</keyword>
<gene>
    <name evidence="13" type="ORF">ALAG00032_LOCUS4036</name>
</gene>
<feature type="domain" description="UBR-type" evidence="12">
    <location>
        <begin position="91"/>
        <end position="164"/>
    </location>
</feature>
<dbReference type="GO" id="GO:0061630">
    <property type="term" value="F:ubiquitin protein ligase activity"/>
    <property type="evidence" value="ECO:0007669"/>
    <property type="project" value="UniProtKB-UniRule"/>
</dbReference>
<dbReference type="InterPro" id="IPR003126">
    <property type="entry name" value="Znf_UBR"/>
</dbReference>
<comment type="function">
    <text evidence="10">Ubiquitin ligase protein which is a component of the N-end rule pathway. Recognizes and binds to proteins bearing specific N-terminal residues that are destabilizing according to the N-end rule, leading to their ubiquitination and subsequent degradation.</text>
</comment>
<dbReference type="GO" id="GO:0000151">
    <property type="term" value="C:ubiquitin ligase complex"/>
    <property type="evidence" value="ECO:0007669"/>
    <property type="project" value="TreeGrafter"/>
</dbReference>
<dbReference type="FunFam" id="2.10.110.30:FF:000002">
    <property type="entry name" value="Putative e3 ubiquitin-protein ligase ubr3"/>
    <property type="match status" value="1"/>
</dbReference>
<organism evidence="13">
    <name type="scientific">Aureoumbra lagunensis</name>
    <dbReference type="NCBI Taxonomy" id="44058"/>
    <lineage>
        <taxon>Eukaryota</taxon>
        <taxon>Sar</taxon>
        <taxon>Stramenopiles</taxon>
        <taxon>Ochrophyta</taxon>
        <taxon>Pelagophyceae</taxon>
        <taxon>Pelagomonadales</taxon>
        <taxon>Aureoumbra</taxon>
    </lineage>
</organism>
<proteinExistence type="inferred from homology"/>
<evidence type="ECO:0000256" key="6">
    <source>
        <dbReference type="ARBA" id="ARBA00022786"/>
    </source>
</evidence>
<keyword evidence="3 10" id="KW-0808">Transferase</keyword>
<feature type="region of interest" description="Disordered" evidence="11">
    <location>
        <begin position="1404"/>
        <end position="1423"/>
    </location>
</feature>
<evidence type="ECO:0000256" key="3">
    <source>
        <dbReference type="ARBA" id="ARBA00022679"/>
    </source>
</evidence>
<dbReference type="GO" id="GO:0071596">
    <property type="term" value="P:ubiquitin-dependent protein catabolic process via the N-end rule pathway"/>
    <property type="evidence" value="ECO:0007669"/>
    <property type="project" value="UniProtKB-UniRule"/>
</dbReference>
<dbReference type="InterPro" id="IPR044046">
    <property type="entry name" value="E3_ligase_UBR-like_C"/>
</dbReference>
<dbReference type="Pfam" id="PF18995">
    <property type="entry name" value="PRT6_C"/>
    <property type="match status" value="1"/>
</dbReference>
<keyword evidence="7 10" id="KW-0862">Zinc</keyword>
<evidence type="ECO:0000313" key="13">
    <source>
        <dbReference type="EMBL" id="CAE0363295.1"/>
    </source>
</evidence>
<evidence type="ECO:0000256" key="7">
    <source>
        <dbReference type="ARBA" id="ARBA00022833"/>
    </source>
</evidence>
<protein>
    <recommendedName>
        <fullName evidence="10">E3 ubiquitin-protein ligase</fullName>
        <ecNumber evidence="10">2.3.2.27</ecNumber>
    </recommendedName>
</protein>
<dbReference type="UniPathway" id="UPA00143"/>